<dbReference type="Proteomes" id="UP001465976">
    <property type="component" value="Unassembled WGS sequence"/>
</dbReference>
<evidence type="ECO:0000256" key="3">
    <source>
        <dbReference type="SAM" id="MobiDB-lite"/>
    </source>
</evidence>
<keyword evidence="5" id="KW-1185">Reference proteome</keyword>
<proteinExistence type="predicted"/>
<gene>
    <name evidence="4" type="ORF">V5O48_002937</name>
</gene>
<name>A0ABR3FUJ0_9AGAR</name>
<evidence type="ECO:0000256" key="2">
    <source>
        <dbReference type="ARBA" id="ARBA00023242"/>
    </source>
</evidence>
<dbReference type="Pfam" id="PF11951">
    <property type="entry name" value="Fungal_trans_2"/>
    <property type="match status" value="1"/>
</dbReference>
<accession>A0ABR3FUJ0</accession>
<feature type="region of interest" description="Disordered" evidence="3">
    <location>
        <begin position="102"/>
        <end position="149"/>
    </location>
</feature>
<feature type="region of interest" description="Disordered" evidence="3">
    <location>
        <begin position="1"/>
        <end position="84"/>
    </location>
</feature>
<dbReference type="PANTHER" id="PTHR37534">
    <property type="entry name" value="TRANSCRIPTIONAL ACTIVATOR PROTEIN UGA3"/>
    <property type="match status" value="1"/>
</dbReference>
<evidence type="ECO:0000313" key="4">
    <source>
        <dbReference type="EMBL" id="KAL0579044.1"/>
    </source>
</evidence>
<sequence length="616" mass="68109">MPPAPKSPPPSATRKAPKAKGAESQNVTDLREKIKSFLASQGMIKGHSGPSQRGAPNAEETPEERATLKLASEGYPSSASESPPGNLLVLSNEDGIRHTQVSNVRGEDGPWGQSPFPTGSNYEAHPILHHSPQTNTRQESPPFNGYQEQQYDPSLMTHNSTTIAPSSWTSIPHIAPINSALIPIHGSTFGPSYSYAPGADEYIGFSASPDTPSPPSYTIHLGLPTHGANDEWIQRYVAHKLMDKQYQLADDPINKIILESIQSGTARASASFLATVYFQRKQFAGKYRALGDMSIQEKYAQLEGVLQKGQHDNNDALGALNVISAFLFDGGFGEWQGWLELAVKQSMHILKTGRYMNLKDALINCTGVEQFIVKTTIWFDVLASVTTMRLPSLDEPIQELFNPSQASVHEVTSSGATSLSMMTVMGCEGRIIWAIAQISRLANMKQAYADRGALDTQMLVRRMAEIDTHLEPPDDSLFAGEEVHRVYTSEVFRNATRLYLYTVVHGDFPNVFPIRKAVEDTFAALKRARDYNNSVGQIVLRSTVFAVFMIGCLCKDRDSQQRMFSQLSDGDEETVYGNYKGVTEVMDAVWAERARSKAKDPVPWRQKLHETRLLLV</sequence>
<evidence type="ECO:0000313" key="5">
    <source>
        <dbReference type="Proteomes" id="UP001465976"/>
    </source>
</evidence>
<comment type="caution">
    <text evidence="4">The sequence shown here is derived from an EMBL/GenBank/DDBJ whole genome shotgun (WGS) entry which is preliminary data.</text>
</comment>
<keyword evidence="2" id="KW-0539">Nucleus</keyword>
<dbReference type="EMBL" id="JBAHYK010000073">
    <property type="protein sequence ID" value="KAL0579044.1"/>
    <property type="molecule type" value="Genomic_DNA"/>
</dbReference>
<feature type="compositionally biased region" description="Pro residues" evidence="3">
    <location>
        <begin position="1"/>
        <end position="11"/>
    </location>
</feature>
<organism evidence="4 5">
    <name type="scientific">Marasmius crinis-equi</name>
    <dbReference type="NCBI Taxonomy" id="585013"/>
    <lineage>
        <taxon>Eukaryota</taxon>
        <taxon>Fungi</taxon>
        <taxon>Dikarya</taxon>
        <taxon>Basidiomycota</taxon>
        <taxon>Agaricomycotina</taxon>
        <taxon>Agaricomycetes</taxon>
        <taxon>Agaricomycetidae</taxon>
        <taxon>Agaricales</taxon>
        <taxon>Marasmiineae</taxon>
        <taxon>Marasmiaceae</taxon>
        <taxon>Marasmius</taxon>
    </lineage>
</organism>
<protein>
    <submittedName>
        <fullName evidence="4">Uncharacterized protein</fullName>
    </submittedName>
</protein>
<dbReference type="PANTHER" id="PTHR37534:SF20">
    <property type="entry name" value="PRO1A C6 ZINK-FINGER PROTEIN"/>
    <property type="match status" value="1"/>
</dbReference>
<comment type="subcellular location">
    <subcellularLocation>
        <location evidence="1">Nucleus</location>
    </subcellularLocation>
</comment>
<dbReference type="InterPro" id="IPR021858">
    <property type="entry name" value="Fun_TF"/>
</dbReference>
<feature type="compositionally biased region" description="Polar residues" evidence="3">
    <location>
        <begin position="131"/>
        <end position="149"/>
    </location>
</feature>
<evidence type="ECO:0000256" key="1">
    <source>
        <dbReference type="ARBA" id="ARBA00004123"/>
    </source>
</evidence>
<reference evidence="4 5" key="1">
    <citation type="submission" date="2024-02" db="EMBL/GenBank/DDBJ databases">
        <title>A draft genome for the cacao thread blight pathogen Marasmius crinis-equi.</title>
        <authorList>
            <person name="Cohen S.P."/>
            <person name="Baruah I.K."/>
            <person name="Amoako-Attah I."/>
            <person name="Bukari Y."/>
            <person name="Meinhardt L.W."/>
            <person name="Bailey B.A."/>
        </authorList>
    </citation>
    <scope>NUCLEOTIDE SEQUENCE [LARGE SCALE GENOMIC DNA]</scope>
    <source>
        <strain evidence="4 5">GH-76</strain>
    </source>
</reference>